<organism evidence="2 3">
    <name type="scientific">Sediminibacterium ginsengisoli</name>
    <dbReference type="NCBI Taxonomy" id="413434"/>
    <lineage>
        <taxon>Bacteria</taxon>
        <taxon>Pseudomonadati</taxon>
        <taxon>Bacteroidota</taxon>
        <taxon>Chitinophagia</taxon>
        <taxon>Chitinophagales</taxon>
        <taxon>Chitinophagaceae</taxon>
        <taxon>Sediminibacterium</taxon>
    </lineage>
</organism>
<sequence>MKKIAMMMVCLIALGASAQTTVTRSYPVKQGQQVALDFDFPKVVKVSTWDKNEVYVKATVSINDGENDSAFVLEDKSKDGVLSISNRIKDRESLPKRYTIMRDGQKLVFKTRGEMRAFGDKNGIRNYYSEGVDMDITLEIKVPAGMATDIKAKYGIVELVGFNGPVTVTATYGGIDATVQEANTGKLSATTNYGQIYSNLDLKVKDYTEKNFYTSFTAEPGKGPAYILTSKYGKIYLRKP</sequence>
<dbReference type="Proteomes" id="UP000190888">
    <property type="component" value="Unassembled WGS sequence"/>
</dbReference>
<evidence type="ECO:0008006" key="4">
    <source>
        <dbReference type="Google" id="ProtNLM"/>
    </source>
</evidence>
<accession>A0A1T4K0H4</accession>
<dbReference type="AlphaFoldDB" id="A0A1T4K0H4"/>
<gene>
    <name evidence="2" type="ORF">SAMN04488132_101360</name>
</gene>
<reference evidence="2 3" key="1">
    <citation type="submission" date="2017-02" db="EMBL/GenBank/DDBJ databases">
        <authorList>
            <person name="Peterson S.W."/>
        </authorList>
    </citation>
    <scope>NUCLEOTIDE SEQUENCE [LARGE SCALE GENOMIC DNA]</scope>
    <source>
        <strain evidence="2 3">DSM 22335</strain>
    </source>
</reference>
<proteinExistence type="predicted"/>
<dbReference type="STRING" id="413434.SAMN04488132_101360"/>
<keyword evidence="3" id="KW-1185">Reference proteome</keyword>
<dbReference type="EMBL" id="FUWH01000001">
    <property type="protein sequence ID" value="SJZ35921.1"/>
    <property type="molecule type" value="Genomic_DNA"/>
</dbReference>
<evidence type="ECO:0000313" key="2">
    <source>
        <dbReference type="EMBL" id="SJZ35921.1"/>
    </source>
</evidence>
<evidence type="ECO:0000313" key="3">
    <source>
        <dbReference type="Proteomes" id="UP000190888"/>
    </source>
</evidence>
<feature type="chain" id="PRO_5012662172" description="Adhesin domain-containing protein" evidence="1">
    <location>
        <begin position="19"/>
        <end position="240"/>
    </location>
</feature>
<feature type="signal peptide" evidence="1">
    <location>
        <begin position="1"/>
        <end position="18"/>
    </location>
</feature>
<dbReference type="RefSeq" id="WP_078829702.1">
    <property type="nucleotide sequence ID" value="NZ_FUWH01000001.1"/>
</dbReference>
<evidence type="ECO:0000256" key="1">
    <source>
        <dbReference type="SAM" id="SignalP"/>
    </source>
</evidence>
<protein>
    <recommendedName>
        <fullName evidence="4">Adhesin domain-containing protein</fullName>
    </recommendedName>
</protein>
<keyword evidence="1" id="KW-0732">Signal</keyword>
<dbReference type="OrthoDB" id="1115882at2"/>
<name>A0A1T4K0H4_9BACT</name>